<dbReference type="AlphaFoldDB" id="L0F513"/>
<protein>
    <recommendedName>
        <fullName evidence="2">DZANK-type domain-containing protein</fullName>
    </recommendedName>
</protein>
<keyword evidence="1" id="KW-0175">Coiled coil</keyword>
<evidence type="ECO:0000256" key="1">
    <source>
        <dbReference type="SAM" id="Coils"/>
    </source>
</evidence>
<dbReference type="EMBL" id="CP003344">
    <property type="protein sequence ID" value="AGA67761.1"/>
    <property type="molecule type" value="Genomic_DNA"/>
</dbReference>
<proteinExistence type="predicted"/>
<dbReference type="STRING" id="871963.Desdi_0207"/>
<keyword evidence="4" id="KW-1185">Reference proteome</keyword>
<feature type="domain" description="DZANK-type" evidence="2">
    <location>
        <begin position="108"/>
        <end position="155"/>
    </location>
</feature>
<dbReference type="OrthoDB" id="9764015at2"/>
<sequence>MSNDLLGGLGGLIKNFAAFMPPDDPNTKIYQAEAGINDLEAREKDIYVQMAKKAYPSLSQLPEYREHVENLIMTQKQLTLARAELQKAQDEKAAKDHMEQEDLRKRTCANCDMINPEGVKFCQECGAKLGATNTLRCSPCGIDYPPGTRFCGECGNPLS</sequence>
<dbReference type="HOGENOM" id="CLU_1657996_0_0_9"/>
<name>L0F513_DESDL</name>
<dbReference type="RefSeq" id="WP_015260768.1">
    <property type="nucleotide sequence ID" value="NC_019903.1"/>
</dbReference>
<evidence type="ECO:0000313" key="4">
    <source>
        <dbReference type="Proteomes" id="UP000010797"/>
    </source>
</evidence>
<dbReference type="KEGG" id="ddl:Desdi_0207"/>
<dbReference type="InterPro" id="IPR025874">
    <property type="entry name" value="DZR"/>
</dbReference>
<evidence type="ECO:0000313" key="3">
    <source>
        <dbReference type="EMBL" id="AGA67761.1"/>
    </source>
</evidence>
<dbReference type="Proteomes" id="UP000010797">
    <property type="component" value="Chromosome"/>
</dbReference>
<reference evidence="4" key="1">
    <citation type="submission" date="2012-02" db="EMBL/GenBank/DDBJ databases">
        <title>Complete sequence of Desulfitobacterium dichloroeliminans LMG P-21439.</title>
        <authorList>
            <person name="Lucas S."/>
            <person name="Han J."/>
            <person name="Lapidus A."/>
            <person name="Cheng J.-F."/>
            <person name="Goodwin L."/>
            <person name="Pitluck S."/>
            <person name="Peters L."/>
            <person name="Ovchinnikova G."/>
            <person name="Teshima H."/>
            <person name="Detter J.C."/>
            <person name="Han C."/>
            <person name="Tapia R."/>
            <person name="Land M."/>
            <person name="Hauser L."/>
            <person name="Kyrpides N."/>
            <person name="Ivanova N."/>
            <person name="Pagani I."/>
            <person name="Kruse T."/>
            <person name="de Vos W.M."/>
            <person name="Boon N."/>
            <person name="Smidt H."/>
            <person name="Woyke T."/>
        </authorList>
    </citation>
    <scope>NUCLEOTIDE SEQUENCE [LARGE SCALE GENOMIC DNA]</scope>
    <source>
        <strain evidence="4">LMG P-21439 / DCA1</strain>
    </source>
</reference>
<organism evidence="3 4">
    <name type="scientific">Desulfitobacterium dichloroeliminans (strain LMG P-21439 / DCA1)</name>
    <dbReference type="NCBI Taxonomy" id="871963"/>
    <lineage>
        <taxon>Bacteria</taxon>
        <taxon>Bacillati</taxon>
        <taxon>Bacillota</taxon>
        <taxon>Clostridia</taxon>
        <taxon>Eubacteriales</taxon>
        <taxon>Desulfitobacteriaceae</taxon>
        <taxon>Desulfitobacterium</taxon>
    </lineage>
</organism>
<accession>L0F513</accession>
<evidence type="ECO:0000259" key="2">
    <source>
        <dbReference type="Pfam" id="PF12773"/>
    </source>
</evidence>
<feature type="coiled-coil region" evidence="1">
    <location>
        <begin position="71"/>
        <end position="101"/>
    </location>
</feature>
<dbReference type="eggNOG" id="ENOG50337SI">
    <property type="taxonomic scope" value="Bacteria"/>
</dbReference>
<gene>
    <name evidence="3" type="ordered locus">Desdi_0207</name>
</gene>
<dbReference type="Pfam" id="PF12773">
    <property type="entry name" value="DZR"/>
    <property type="match status" value="1"/>
</dbReference>